<gene>
    <name evidence="10" type="ORF">BKA15_006437</name>
</gene>
<dbReference type="InterPro" id="IPR011527">
    <property type="entry name" value="ABC1_TM_dom"/>
</dbReference>
<dbReference type="PROSITE" id="PS50929">
    <property type="entry name" value="ABC_TM1F"/>
    <property type="match status" value="1"/>
</dbReference>
<feature type="transmembrane region" description="Helical" evidence="7">
    <location>
        <begin position="163"/>
        <end position="182"/>
    </location>
</feature>
<feature type="domain" description="ABC transporter" evidence="8">
    <location>
        <begin position="354"/>
        <end position="611"/>
    </location>
</feature>
<evidence type="ECO:0000256" key="2">
    <source>
        <dbReference type="ARBA" id="ARBA00022692"/>
    </source>
</evidence>
<dbReference type="PANTHER" id="PTHR24221:SF646">
    <property type="entry name" value="HAEMOLYSIN SECRETION ATP-BINDING PROTEIN"/>
    <property type="match status" value="1"/>
</dbReference>
<sequence>MTNPLARSDNDVLRLIRYSWRLSPLNTVFAVLSALLSAGLLVAVPIFTGRVIGMLPGVVAAGLDPDFNQSLAALLILLVVGHGVGLVAKSAGEQLIGLSERDATSRIGLALSDSPDLSVAEDSDAAAQVQKVRNRRWEIEMALRMATGPGITQWLGLIGTSVALAVTLSPWVAVLLFLGALAEGEYLRRIIMTEMDVWSGQTEPQKHAYYAFEQGMGKSAKEIRIFGLTGFIRRRWWDNITSAYLPYWRKRRRGAMINLAIGGGRVLVTCAAIGYAAWLASDGRIDLTALATALSLIMAIGSTDLWSLGQLQRGVAVLAWLDRIAPAKAVLQRIRTSPRTAPEPAPVPAGAPSIVFDDVTFRYPGAESDILRGLSWELPAGDAVALVGVNGAGKSTLVKLACGAYLPTSGRVLVGGVDLADLDLDQRRAWQRRVAPITQDFVRLPLAAGDNVALGTGRIWSGRIDLAADRLPDTTELDATAERAGIVDLIEKLKTGWGTPLSKTIPGGTDLSGGEWQRIGLARALRAVAAGAGVLILDEPAAALDVESEARMVDSYLELTSGVTSLIISHRFSVVRPVPRICVLEGGRITEAGSHEELMAAAGRYAAMFRLQASRYVDDHEPTVPELVENGEVAR</sequence>
<dbReference type="InterPro" id="IPR003593">
    <property type="entry name" value="AAA+_ATPase"/>
</dbReference>
<keyword evidence="2 7" id="KW-0812">Transmembrane</keyword>
<name>A0A7Y9IDU3_9ACTN</name>
<keyword evidence="5 7" id="KW-1133">Transmembrane helix</keyword>
<dbReference type="RefSeq" id="WP_179757669.1">
    <property type="nucleotide sequence ID" value="NZ_JACCBU010000001.1"/>
</dbReference>
<feature type="domain" description="ABC transmembrane type-1" evidence="9">
    <location>
        <begin position="219"/>
        <end position="300"/>
    </location>
</feature>
<dbReference type="InterPro" id="IPR003439">
    <property type="entry name" value="ABC_transporter-like_ATP-bd"/>
</dbReference>
<evidence type="ECO:0000256" key="7">
    <source>
        <dbReference type="SAM" id="Phobius"/>
    </source>
</evidence>
<feature type="transmembrane region" description="Helical" evidence="7">
    <location>
        <begin position="24"/>
        <end position="47"/>
    </location>
</feature>
<protein>
    <submittedName>
        <fullName evidence="10">ATP-binding cassette subfamily B protein</fullName>
    </submittedName>
</protein>
<keyword evidence="3" id="KW-0547">Nucleotide-binding</keyword>
<evidence type="ECO:0000313" key="10">
    <source>
        <dbReference type="EMBL" id="NYE75108.1"/>
    </source>
</evidence>
<dbReference type="Gene3D" id="3.40.50.300">
    <property type="entry name" value="P-loop containing nucleotide triphosphate hydrolases"/>
    <property type="match status" value="1"/>
</dbReference>
<dbReference type="Pfam" id="PF00005">
    <property type="entry name" value="ABC_tran"/>
    <property type="match status" value="1"/>
</dbReference>
<dbReference type="GO" id="GO:0016887">
    <property type="term" value="F:ATP hydrolysis activity"/>
    <property type="evidence" value="ECO:0007669"/>
    <property type="project" value="InterPro"/>
</dbReference>
<evidence type="ECO:0000259" key="8">
    <source>
        <dbReference type="PROSITE" id="PS50893"/>
    </source>
</evidence>
<dbReference type="GO" id="GO:0034040">
    <property type="term" value="F:ATPase-coupled lipid transmembrane transporter activity"/>
    <property type="evidence" value="ECO:0007669"/>
    <property type="project" value="TreeGrafter"/>
</dbReference>
<dbReference type="EMBL" id="JACCBU010000001">
    <property type="protein sequence ID" value="NYE75108.1"/>
    <property type="molecule type" value="Genomic_DNA"/>
</dbReference>
<proteinExistence type="predicted"/>
<comment type="caution">
    <text evidence="10">The sequence shown here is derived from an EMBL/GenBank/DDBJ whole genome shotgun (WGS) entry which is preliminary data.</text>
</comment>
<dbReference type="SMART" id="SM00382">
    <property type="entry name" value="AAA"/>
    <property type="match status" value="1"/>
</dbReference>
<keyword evidence="6 7" id="KW-0472">Membrane</keyword>
<dbReference type="GO" id="GO:0005524">
    <property type="term" value="F:ATP binding"/>
    <property type="evidence" value="ECO:0007669"/>
    <property type="project" value="UniProtKB-KW"/>
</dbReference>
<accession>A0A7Y9IDU3</accession>
<evidence type="ECO:0000256" key="3">
    <source>
        <dbReference type="ARBA" id="ARBA00022741"/>
    </source>
</evidence>
<evidence type="ECO:0000256" key="5">
    <source>
        <dbReference type="ARBA" id="ARBA00022989"/>
    </source>
</evidence>
<evidence type="ECO:0000256" key="4">
    <source>
        <dbReference type="ARBA" id="ARBA00022840"/>
    </source>
</evidence>
<reference evidence="10 11" key="1">
    <citation type="submission" date="2020-07" db="EMBL/GenBank/DDBJ databases">
        <title>Sequencing the genomes of 1000 actinobacteria strains.</title>
        <authorList>
            <person name="Klenk H.-P."/>
        </authorList>
    </citation>
    <scope>NUCLEOTIDE SEQUENCE [LARGE SCALE GENOMIC DNA]</scope>
    <source>
        <strain evidence="10 11">DSM 22083</strain>
    </source>
</reference>
<dbReference type="GO" id="GO:0005886">
    <property type="term" value="C:plasma membrane"/>
    <property type="evidence" value="ECO:0007669"/>
    <property type="project" value="UniProtKB-SubCell"/>
</dbReference>
<keyword evidence="4 10" id="KW-0067">ATP-binding</keyword>
<dbReference type="GO" id="GO:0140359">
    <property type="term" value="F:ABC-type transporter activity"/>
    <property type="evidence" value="ECO:0007669"/>
    <property type="project" value="InterPro"/>
</dbReference>
<evidence type="ECO:0000256" key="1">
    <source>
        <dbReference type="ARBA" id="ARBA00004651"/>
    </source>
</evidence>
<dbReference type="SUPFAM" id="SSF90123">
    <property type="entry name" value="ABC transporter transmembrane region"/>
    <property type="match status" value="1"/>
</dbReference>
<comment type="subcellular location">
    <subcellularLocation>
        <location evidence="1">Cell membrane</location>
        <topology evidence="1">Multi-pass membrane protein</topology>
    </subcellularLocation>
</comment>
<organism evidence="10 11">
    <name type="scientific">Microlunatus parietis</name>
    <dbReference type="NCBI Taxonomy" id="682979"/>
    <lineage>
        <taxon>Bacteria</taxon>
        <taxon>Bacillati</taxon>
        <taxon>Actinomycetota</taxon>
        <taxon>Actinomycetes</taxon>
        <taxon>Propionibacteriales</taxon>
        <taxon>Propionibacteriaceae</taxon>
        <taxon>Microlunatus</taxon>
    </lineage>
</organism>
<dbReference type="Gene3D" id="1.20.1560.10">
    <property type="entry name" value="ABC transporter type 1, transmembrane domain"/>
    <property type="match status" value="1"/>
</dbReference>
<evidence type="ECO:0000259" key="9">
    <source>
        <dbReference type="PROSITE" id="PS50929"/>
    </source>
</evidence>
<dbReference type="InterPro" id="IPR036640">
    <property type="entry name" value="ABC1_TM_sf"/>
</dbReference>
<dbReference type="SUPFAM" id="SSF52540">
    <property type="entry name" value="P-loop containing nucleoside triphosphate hydrolases"/>
    <property type="match status" value="1"/>
</dbReference>
<dbReference type="PROSITE" id="PS00211">
    <property type="entry name" value="ABC_TRANSPORTER_1"/>
    <property type="match status" value="1"/>
</dbReference>
<dbReference type="Proteomes" id="UP000569914">
    <property type="component" value="Unassembled WGS sequence"/>
</dbReference>
<dbReference type="PANTHER" id="PTHR24221">
    <property type="entry name" value="ATP-BINDING CASSETTE SUB-FAMILY B"/>
    <property type="match status" value="1"/>
</dbReference>
<dbReference type="InterPro" id="IPR039421">
    <property type="entry name" value="Type_1_exporter"/>
</dbReference>
<dbReference type="AlphaFoldDB" id="A0A7Y9IDU3"/>
<dbReference type="InterPro" id="IPR027417">
    <property type="entry name" value="P-loop_NTPase"/>
</dbReference>
<keyword evidence="11" id="KW-1185">Reference proteome</keyword>
<dbReference type="PROSITE" id="PS50893">
    <property type="entry name" value="ABC_TRANSPORTER_2"/>
    <property type="match status" value="1"/>
</dbReference>
<dbReference type="InterPro" id="IPR017871">
    <property type="entry name" value="ABC_transporter-like_CS"/>
</dbReference>
<evidence type="ECO:0000313" key="11">
    <source>
        <dbReference type="Proteomes" id="UP000569914"/>
    </source>
</evidence>
<evidence type="ECO:0000256" key="6">
    <source>
        <dbReference type="ARBA" id="ARBA00023136"/>
    </source>
</evidence>
<feature type="transmembrane region" description="Helical" evidence="7">
    <location>
        <begin position="259"/>
        <end position="281"/>
    </location>
</feature>